<reference evidence="2 3" key="1">
    <citation type="submission" date="2016-06" db="EMBL/GenBank/DDBJ databases">
        <title>Comparative genomics of the ectomycorrhizal sister species Rhizopogon vinicolor and Rhizopogon vesiculosus (Basidiomycota: Boletales) reveals a divergence of the mating type B locus.</title>
        <authorList>
            <consortium name="DOE Joint Genome Institute"/>
            <person name="Mujic A.B."/>
            <person name="Kuo A."/>
            <person name="Tritt A."/>
            <person name="Lipzen A."/>
            <person name="Chen C."/>
            <person name="Johnson J."/>
            <person name="Sharma A."/>
            <person name="Barry K."/>
            <person name="Grigoriev I.V."/>
            <person name="Spatafora J.W."/>
        </authorList>
    </citation>
    <scope>NUCLEOTIDE SEQUENCE [LARGE SCALE GENOMIC DNA]</scope>
    <source>
        <strain evidence="2 3">AM-OR11-026</strain>
    </source>
</reference>
<dbReference type="EMBL" id="KV448632">
    <property type="protein sequence ID" value="OAX34285.1"/>
    <property type="molecule type" value="Genomic_DNA"/>
</dbReference>
<sequence length="233" mass="26173">MTIVHSTGVFTHNILWCQCCGSEPQQHMQLLNARLFPASISFLDHFLIDALECKTSAMSFFQKLCCLTNNASPDCVPNQYHELMRTSRQFRDLMNCKRFGFGHDMKVQPGQGELALFCTTCPQPGINMPLWLVMQRYVVDGNFTAQHMNMKQPHLDVSLSDGLGYMVTEGEYQAHLSSAVESKERSYCSNHRAVNASNTNRSNLRATGVAATACARHGCFILHSVVDFQKGER</sequence>
<accession>A0A1B7MNU4</accession>
<dbReference type="STRING" id="1314800.A0A1B7MNU4"/>
<dbReference type="InterPro" id="IPR040521">
    <property type="entry name" value="KDZ"/>
</dbReference>
<dbReference type="AlphaFoldDB" id="A0A1B7MNU4"/>
<keyword evidence="3" id="KW-1185">Reference proteome</keyword>
<evidence type="ECO:0000313" key="2">
    <source>
        <dbReference type="EMBL" id="OAX34285.1"/>
    </source>
</evidence>
<organism evidence="2 3">
    <name type="scientific">Rhizopogon vinicolor AM-OR11-026</name>
    <dbReference type="NCBI Taxonomy" id="1314800"/>
    <lineage>
        <taxon>Eukaryota</taxon>
        <taxon>Fungi</taxon>
        <taxon>Dikarya</taxon>
        <taxon>Basidiomycota</taxon>
        <taxon>Agaricomycotina</taxon>
        <taxon>Agaricomycetes</taxon>
        <taxon>Agaricomycetidae</taxon>
        <taxon>Boletales</taxon>
        <taxon>Suillineae</taxon>
        <taxon>Rhizopogonaceae</taxon>
        <taxon>Rhizopogon</taxon>
    </lineage>
</organism>
<proteinExistence type="predicted"/>
<evidence type="ECO:0000313" key="3">
    <source>
        <dbReference type="Proteomes" id="UP000092154"/>
    </source>
</evidence>
<dbReference type="Pfam" id="PF18758">
    <property type="entry name" value="KDZ"/>
    <property type="match status" value="1"/>
</dbReference>
<gene>
    <name evidence="2" type="ORF">K503DRAFT_794227</name>
</gene>
<feature type="domain" description="CxC2-like cysteine cluster KDZ transposase-associated" evidence="1">
    <location>
        <begin position="1"/>
        <end position="71"/>
    </location>
</feature>
<dbReference type="Pfam" id="PF18803">
    <property type="entry name" value="CxC2"/>
    <property type="match status" value="1"/>
</dbReference>
<dbReference type="Proteomes" id="UP000092154">
    <property type="component" value="Unassembled WGS sequence"/>
</dbReference>
<dbReference type="OrthoDB" id="3257613at2759"/>
<dbReference type="InterPro" id="IPR041457">
    <property type="entry name" value="CxC2_KDZ-assoc"/>
</dbReference>
<dbReference type="InParanoid" id="A0A1B7MNU4"/>
<name>A0A1B7MNU4_9AGAM</name>
<protein>
    <recommendedName>
        <fullName evidence="1">CxC2-like cysteine cluster KDZ transposase-associated domain-containing protein</fullName>
    </recommendedName>
</protein>
<evidence type="ECO:0000259" key="1">
    <source>
        <dbReference type="Pfam" id="PF18803"/>
    </source>
</evidence>